<feature type="domain" description="Type II/III secretion system secretin-like" evidence="12">
    <location>
        <begin position="497"/>
        <end position="659"/>
    </location>
</feature>
<evidence type="ECO:0000256" key="9">
    <source>
        <dbReference type="ARBA" id="ARBA00023237"/>
    </source>
</evidence>
<dbReference type="Proteomes" id="UP000237222">
    <property type="component" value="Unassembled WGS sequence"/>
</dbReference>
<dbReference type="Pfam" id="PF00263">
    <property type="entry name" value="Secretin"/>
    <property type="match status" value="1"/>
</dbReference>
<dbReference type="PANTHER" id="PTHR30332">
    <property type="entry name" value="PROBABLE GENERAL SECRETION PATHWAY PROTEIN D"/>
    <property type="match status" value="1"/>
</dbReference>
<dbReference type="PRINTS" id="PR00811">
    <property type="entry name" value="BCTERIALGSPD"/>
</dbReference>
<comment type="subcellular location">
    <subcellularLocation>
        <location evidence="1 10">Cell outer membrane</location>
    </subcellularLocation>
</comment>
<evidence type="ECO:0000259" key="12">
    <source>
        <dbReference type="Pfam" id="PF00263"/>
    </source>
</evidence>
<sequence>MKNWHSTWFQFGQRVRLCQNPAKSTTRTTRRFQTRMWIHLLHILEEAAAFREIPWRNCYATLPRDNNKARRDRRATQDVIFQTLSCFCLAGIILLGLFHPLPAFSKEASDSQIAVELEDVDIRDFVRWCAEITGQTIVVHPQVSGKVTVISGKQISSEEAYQVFLATLQVHGFTVIRSDDVLKVIPSAQAKENEIPLLEGDSSAQSEDIVVKILSVSSIPAREVVELLKPISSATAYLAAYAPTNALIVADRRSKVLQLEKIIGRIDQAAEIEVQIIPLVFANADEVSATIRELIGSAKQQGNGPEFRLSVDRRSNSILVSGDAMTKAQVRDLVNQMDKPVKGTGNTSVIRLQYAEAGKLVPILETVSGSIQRGEKDQRLANVDIKISAHEPLNSLIITAPPSVMETMRAVIQELDARRAQVLVEAIIVEVSEDLSKDLGVEWQTNLETDDAVFGSVSLLPNAISDTINISGGAASGGAGLSLGYFRNGSLRAMIRALEGSSEANILSTPSIVALDNEEAKILVGSNVPFVTGSLQRAGDENPFQTIQRQDIGVTLNIRPRINNRNSLTLDISQKVESIGQSSVQTADIITNKRELSTRVLIENDDVLVLGGLIRDEVMETVSKVPFLGDIPVIGRAFRSTSNSMVKRNLMVFIHPLILPDRASGVAISNERYNEIRDQQLRFRNRVETFLLPDALPILPELKSNTVDAPVEP</sequence>
<evidence type="ECO:0000313" key="15">
    <source>
        <dbReference type="EMBL" id="POP51527.1"/>
    </source>
</evidence>
<keyword evidence="9" id="KW-0998">Cell outer membrane</keyword>
<dbReference type="InterPro" id="IPR049371">
    <property type="entry name" value="GspD-like_N0"/>
</dbReference>
<gene>
    <name evidence="15" type="primary">gspD</name>
    <name evidence="15" type="ORF">C0068_16445</name>
</gene>
<dbReference type="InterPro" id="IPR038591">
    <property type="entry name" value="NolW-like_sf"/>
</dbReference>
<dbReference type="NCBIfam" id="TIGR02517">
    <property type="entry name" value="type_II_gspD"/>
    <property type="match status" value="1"/>
</dbReference>
<feature type="domain" description="NolW-like" evidence="13">
    <location>
        <begin position="211"/>
        <end position="270"/>
    </location>
</feature>
<dbReference type="GO" id="GO:0009279">
    <property type="term" value="C:cell outer membrane"/>
    <property type="evidence" value="ECO:0007669"/>
    <property type="project" value="UniProtKB-SubCell"/>
</dbReference>
<dbReference type="InterPro" id="IPR050810">
    <property type="entry name" value="Bact_Secretion_Sys_Channel"/>
</dbReference>
<keyword evidence="6" id="KW-0732">Signal</keyword>
<evidence type="ECO:0000256" key="4">
    <source>
        <dbReference type="ARBA" id="ARBA00022452"/>
    </source>
</evidence>
<comment type="caution">
    <text evidence="15">The sequence shown here is derived from an EMBL/GenBank/DDBJ whole genome shotgun (WGS) entry which is preliminary data.</text>
</comment>
<dbReference type="Gene3D" id="3.30.1370.120">
    <property type="match status" value="3"/>
</dbReference>
<evidence type="ECO:0000256" key="8">
    <source>
        <dbReference type="ARBA" id="ARBA00023136"/>
    </source>
</evidence>
<dbReference type="InterPro" id="IPR001775">
    <property type="entry name" value="GspD/PilQ"/>
</dbReference>
<dbReference type="EMBL" id="PQGG01000038">
    <property type="protein sequence ID" value="POP51527.1"/>
    <property type="molecule type" value="Genomic_DNA"/>
</dbReference>
<dbReference type="InterPro" id="IPR004846">
    <property type="entry name" value="T2SS/T3SS_dom"/>
</dbReference>
<dbReference type="AlphaFoldDB" id="A0A2S4HC42"/>
<keyword evidence="5 11" id="KW-0812">Transmembrane</keyword>
<feature type="domain" description="NolW-like" evidence="13">
    <location>
        <begin position="347"/>
        <end position="421"/>
    </location>
</feature>
<dbReference type="Pfam" id="PF03958">
    <property type="entry name" value="Secretin_N"/>
    <property type="match status" value="3"/>
</dbReference>
<comment type="similarity">
    <text evidence="2">Belongs to the bacterial secretin family. GSP D subfamily.</text>
</comment>
<keyword evidence="4" id="KW-1134">Transmembrane beta strand</keyword>
<proteinExistence type="inferred from homology"/>
<dbReference type="PANTHER" id="PTHR30332:SF24">
    <property type="entry name" value="SECRETIN GSPD-RELATED"/>
    <property type="match status" value="1"/>
</dbReference>
<dbReference type="GO" id="GO:0015628">
    <property type="term" value="P:protein secretion by the type II secretion system"/>
    <property type="evidence" value="ECO:0007669"/>
    <property type="project" value="InterPro"/>
</dbReference>
<dbReference type="GO" id="GO:0015627">
    <property type="term" value="C:type II protein secretion system complex"/>
    <property type="evidence" value="ECO:0007669"/>
    <property type="project" value="InterPro"/>
</dbReference>
<feature type="domain" description="NolW-like" evidence="13">
    <location>
        <begin position="274"/>
        <end position="341"/>
    </location>
</feature>
<evidence type="ECO:0000256" key="3">
    <source>
        <dbReference type="ARBA" id="ARBA00022448"/>
    </source>
</evidence>
<evidence type="ECO:0000256" key="6">
    <source>
        <dbReference type="ARBA" id="ARBA00022729"/>
    </source>
</evidence>
<keyword evidence="8 11" id="KW-0472">Membrane</keyword>
<evidence type="ECO:0000259" key="13">
    <source>
        <dbReference type="Pfam" id="PF03958"/>
    </source>
</evidence>
<protein>
    <submittedName>
        <fullName evidence="15">Type II secretion system protein GspD</fullName>
    </submittedName>
</protein>
<evidence type="ECO:0000259" key="14">
    <source>
        <dbReference type="Pfam" id="PF21305"/>
    </source>
</evidence>
<dbReference type="InterPro" id="IPR013356">
    <property type="entry name" value="T2SS_GspD"/>
</dbReference>
<organism evidence="15 16">
    <name type="scientific">Zhongshania marina</name>
    <dbReference type="NCBI Taxonomy" id="2304603"/>
    <lineage>
        <taxon>Bacteria</taxon>
        <taxon>Pseudomonadati</taxon>
        <taxon>Pseudomonadota</taxon>
        <taxon>Gammaproteobacteria</taxon>
        <taxon>Cellvibrionales</taxon>
        <taxon>Spongiibacteraceae</taxon>
        <taxon>Zhongshania</taxon>
    </lineage>
</organism>
<evidence type="ECO:0000256" key="2">
    <source>
        <dbReference type="ARBA" id="ARBA00006980"/>
    </source>
</evidence>
<evidence type="ECO:0000256" key="10">
    <source>
        <dbReference type="RuleBase" id="RU004004"/>
    </source>
</evidence>
<evidence type="ECO:0000256" key="7">
    <source>
        <dbReference type="ARBA" id="ARBA00022927"/>
    </source>
</evidence>
<evidence type="ECO:0000256" key="1">
    <source>
        <dbReference type="ARBA" id="ARBA00004442"/>
    </source>
</evidence>
<evidence type="ECO:0000256" key="5">
    <source>
        <dbReference type="ARBA" id="ARBA00022692"/>
    </source>
</evidence>
<feature type="transmembrane region" description="Helical" evidence="11">
    <location>
        <begin position="79"/>
        <end position="98"/>
    </location>
</feature>
<dbReference type="Pfam" id="PF21305">
    <property type="entry name" value="type_II_gspD_N0"/>
    <property type="match status" value="1"/>
</dbReference>
<name>A0A2S4HC42_9GAMM</name>
<evidence type="ECO:0000256" key="11">
    <source>
        <dbReference type="SAM" id="Phobius"/>
    </source>
</evidence>
<keyword evidence="3 10" id="KW-0813">Transport</keyword>
<reference evidence="15" key="1">
    <citation type="submission" date="2018-01" db="EMBL/GenBank/DDBJ databases">
        <authorList>
            <person name="Yu X.-D."/>
        </authorList>
    </citation>
    <scope>NUCLEOTIDE SEQUENCE</scope>
    <source>
        <strain evidence="15">ZX-21</strain>
    </source>
</reference>
<dbReference type="InterPro" id="IPR005644">
    <property type="entry name" value="NolW-like"/>
</dbReference>
<evidence type="ECO:0000313" key="16">
    <source>
        <dbReference type="Proteomes" id="UP000237222"/>
    </source>
</evidence>
<keyword evidence="11" id="KW-1133">Transmembrane helix</keyword>
<keyword evidence="7" id="KW-0653">Protein transport</keyword>
<accession>A0A2S4HC42</accession>
<feature type="domain" description="GspD-like N0" evidence="14">
    <location>
        <begin position="116"/>
        <end position="184"/>
    </location>
</feature>